<dbReference type="InterPro" id="IPR059226">
    <property type="entry name" value="Choice_anch_Q_dom"/>
</dbReference>
<dbReference type="InterPro" id="IPR039513">
    <property type="entry name" value="PL-6"/>
</dbReference>
<dbReference type="Gene3D" id="2.160.20.10">
    <property type="entry name" value="Single-stranded right-handed beta-helix, Pectin lyase-like"/>
    <property type="match status" value="1"/>
</dbReference>
<dbReference type="InterPro" id="IPR012334">
    <property type="entry name" value="Pectin_lyas_fold"/>
</dbReference>
<proteinExistence type="predicted"/>
<dbReference type="InterPro" id="IPR011050">
    <property type="entry name" value="Pectin_lyase_fold/virulence"/>
</dbReference>
<dbReference type="SMART" id="SM00710">
    <property type="entry name" value="PbH1"/>
    <property type="match status" value="5"/>
</dbReference>
<dbReference type="EMBL" id="BAAANF010000002">
    <property type="protein sequence ID" value="GAA1667997.1"/>
    <property type="molecule type" value="Genomic_DNA"/>
</dbReference>
<comment type="caution">
    <text evidence="2">The sequence shown here is derived from an EMBL/GenBank/DDBJ whole genome shotgun (WGS) entry which is preliminary data.</text>
</comment>
<evidence type="ECO:0000256" key="1">
    <source>
        <dbReference type="SAM" id="MobiDB-lite"/>
    </source>
</evidence>
<dbReference type="InterPro" id="IPR006626">
    <property type="entry name" value="PbH1"/>
</dbReference>
<dbReference type="Pfam" id="PF14592">
    <property type="entry name" value="Chondroitinas_B"/>
    <property type="match status" value="1"/>
</dbReference>
<gene>
    <name evidence="2" type="ORF">GCM10009745_07990</name>
</gene>
<dbReference type="NCBIfam" id="NF041518">
    <property type="entry name" value="choice_anch_Q"/>
    <property type="match status" value="1"/>
</dbReference>
<feature type="region of interest" description="Disordered" evidence="1">
    <location>
        <begin position="477"/>
        <end position="519"/>
    </location>
</feature>
<dbReference type="GO" id="GO:0016829">
    <property type="term" value="F:lyase activity"/>
    <property type="evidence" value="ECO:0007669"/>
    <property type="project" value="UniProtKB-KW"/>
</dbReference>
<dbReference type="PROSITE" id="PS51318">
    <property type="entry name" value="TAT"/>
    <property type="match status" value="1"/>
</dbReference>
<keyword evidence="3" id="KW-1185">Reference proteome</keyword>
<name>A0ABN2GAB0_9ACTN</name>
<dbReference type="InterPro" id="IPR006311">
    <property type="entry name" value="TAT_signal"/>
</dbReference>
<protein>
    <submittedName>
        <fullName evidence="2">Polysaccharide lyase 6 family protein</fullName>
    </submittedName>
</protein>
<feature type="compositionally biased region" description="Basic and acidic residues" evidence="1">
    <location>
        <begin position="353"/>
        <end position="370"/>
    </location>
</feature>
<accession>A0ABN2GAB0</accession>
<feature type="region of interest" description="Disordered" evidence="1">
    <location>
        <begin position="1"/>
        <end position="46"/>
    </location>
</feature>
<feature type="compositionally biased region" description="Pro residues" evidence="1">
    <location>
        <begin position="34"/>
        <end position="44"/>
    </location>
</feature>
<sequence>MRNSGPESSTPREILATPAVSACHPPRTDHTLAAPPPPRTPETPMPSLGRRTFLSAALATAAIGGTSSARASTRATQVRTVDELRRAIAAAQPGAEIVLADGTYNVTGSQGIPIQGRRGTASAPIIVRAASTGGATLAGDRGFVLTDSAYVVLSGFKLRQRTTLDIPTTCKNIRISRNDIQLADVEGMHWLMVRGDNAVVERNHFHGKSTLGVFLGVEGPGSAGMARGVRIVRNYFSDHTFAGDNGGEPIRLGLSGRSLSDAGAIVEENLFERANGDPEAISVKSSANFIRYNTVRNSLGGIVLRHGNKTRVEGNFILAGSNGIRIYGNDHLIVNNYVERVSGSGIVLGSGSVRDHKPEDDAESRRGNDAPDRVTIALNTVLSSGTAISGESQRTLPPLGCTIADNLLVGDSGSLVSMPYQQGITWSGNILWGAAGNGNIPASGFTRKDPKLVAGNDGVRRLGAGSPAIDAASRTYASVTQDADGQARTGRADVGADEYNTATPVRRPLTPADVGPASR</sequence>
<evidence type="ECO:0000313" key="2">
    <source>
        <dbReference type="EMBL" id="GAA1667997.1"/>
    </source>
</evidence>
<dbReference type="SUPFAM" id="SSF51126">
    <property type="entry name" value="Pectin lyase-like"/>
    <property type="match status" value="1"/>
</dbReference>
<reference evidence="2 3" key="1">
    <citation type="journal article" date="2019" name="Int. J. Syst. Evol. Microbiol.">
        <title>The Global Catalogue of Microorganisms (GCM) 10K type strain sequencing project: providing services to taxonomists for standard genome sequencing and annotation.</title>
        <authorList>
            <consortium name="The Broad Institute Genomics Platform"/>
            <consortium name="The Broad Institute Genome Sequencing Center for Infectious Disease"/>
            <person name="Wu L."/>
            <person name="Ma J."/>
        </authorList>
    </citation>
    <scope>NUCLEOTIDE SEQUENCE [LARGE SCALE GENOMIC DNA]</scope>
    <source>
        <strain evidence="2 3">JCM 14307</strain>
    </source>
</reference>
<keyword evidence="2" id="KW-0456">Lyase</keyword>
<dbReference type="Proteomes" id="UP001500280">
    <property type="component" value="Unassembled WGS sequence"/>
</dbReference>
<feature type="compositionally biased region" description="Polar residues" evidence="1">
    <location>
        <begin position="1"/>
        <end position="11"/>
    </location>
</feature>
<dbReference type="CDD" id="cd14251">
    <property type="entry name" value="PL-6"/>
    <property type="match status" value="1"/>
</dbReference>
<organism evidence="2 3">
    <name type="scientific">Kribbella yunnanensis</name>
    <dbReference type="NCBI Taxonomy" id="190194"/>
    <lineage>
        <taxon>Bacteria</taxon>
        <taxon>Bacillati</taxon>
        <taxon>Actinomycetota</taxon>
        <taxon>Actinomycetes</taxon>
        <taxon>Propionibacteriales</taxon>
        <taxon>Kribbellaceae</taxon>
        <taxon>Kribbella</taxon>
    </lineage>
</organism>
<feature type="region of interest" description="Disordered" evidence="1">
    <location>
        <begin position="349"/>
        <end position="370"/>
    </location>
</feature>
<evidence type="ECO:0000313" key="3">
    <source>
        <dbReference type="Proteomes" id="UP001500280"/>
    </source>
</evidence>